<organism evidence="17 18">
    <name type="scientific">Acrobeloides nanus</name>
    <dbReference type="NCBI Taxonomy" id="290746"/>
    <lineage>
        <taxon>Eukaryota</taxon>
        <taxon>Metazoa</taxon>
        <taxon>Ecdysozoa</taxon>
        <taxon>Nematoda</taxon>
        <taxon>Chromadorea</taxon>
        <taxon>Rhabditida</taxon>
        <taxon>Tylenchina</taxon>
        <taxon>Cephalobomorpha</taxon>
        <taxon>Cephaloboidea</taxon>
        <taxon>Cephalobidae</taxon>
        <taxon>Acrobeloides</taxon>
    </lineage>
</organism>
<dbReference type="GO" id="GO:0005615">
    <property type="term" value="C:extracellular space"/>
    <property type="evidence" value="ECO:0007669"/>
    <property type="project" value="TreeGrafter"/>
</dbReference>
<feature type="binding site" evidence="13">
    <location>
        <position position="308"/>
    </location>
    <ligand>
        <name>Zn(2+)</name>
        <dbReference type="ChEBI" id="CHEBI:29105"/>
        <label>2</label>
    </ligand>
</feature>
<evidence type="ECO:0000256" key="15">
    <source>
        <dbReference type="SAM" id="SignalP"/>
    </source>
</evidence>
<dbReference type="Proteomes" id="UP000887540">
    <property type="component" value="Unplaced"/>
</dbReference>
<feature type="chain" id="PRO_5037984904" description="Sphingomyelin phosphodiesterase" evidence="15">
    <location>
        <begin position="22"/>
        <end position="609"/>
    </location>
</feature>
<comment type="subcellular location">
    <subcellularLocation>
        <location evidence="1">Secreted</location>
    </subcellularLocation>
</comment>
<evidence type="ECO:0000256" key="11">
    <source>
        <dbReference type="ARBA" id="ARBA00047268"/>
    </source>
</evidence>
<dbReference type="SUPFAM" id="SSF47862">
    <property type="entry name" value="Saposin"/>
    <property type="match status" value="1"/>
</dbReference>
<evidence type="ECO:0000256" key="14">
    <source>
        <dbReference type="PIRSR" id="PIRSR000948-2"/>
    </source>
</evidence>
<accession>A0A914CC62</accession>
<feature type="disulfide bond" evidence="14">
    <location>
        <begin position="93"/>
        <end position="104"/>
    </location>
</feature>
<dbReference type="WBParaSite" id="ACRNAN_Path_73.g267.t1">
    <property type="protein sequence ID" value="ACRNAN_Path_73.g267.t1"/>
    <property type="gene ID" value="ACRNAN_Path_73.g267"/>
</dbReference>
<protein>
    <recommendedName>
        <fullName evidence="12">Sphingomyelin phosphodiesterase</fullName>
        <ecNumber evidence="12">3.1.4.12</ecNumber>
    </recommendedName>
</protein>
<evidence type="ECO:0000256" key="7">
    <source>
        <dbReference type="ARBA" id="ARBA00022833"/>
    </source>
</evidence>
<dbReference type="PIRSF" id="PIRSF000948">
    <property type="entry name" value="Sphingomy_PDE"/>
    <property type="match status" value="1"/>
</dbReference>
<dbReference type="SMART" id="SM00741">
    <property type="entry name" value="SapB"/>
    <property type="match status" value="1"/>
</dbReference>
<evidence type="ECO:0000256" key="9">
    <source>
        <dbReference type="ARBA" id="ARBA00023180"/>
    </source>
</evidence>
<dbReference type="GO" id="GO:0016020">
    <property type="term" value="C:membrane"/>
    <property type="evidence" value="ECO:0007669"/>
    <property type="project" value="GOC"/>
</dbReference>
<dbReference type="Gene3D" id="3.60.21.10">
    <property type="match status" value="1"/>
</dbReference>
<keyword evidence="10 12" id="KW-0326">Glycosidase</keyword>
<evidence type="ECO:0000313" key="18">
    <source>
        <dbReference type="WBParaSite" id="ACRNAN_Path_73.g267.t1"/>
    </source>
</evidence>
<comment type="catalytic activity">
    <reaction evidence="11">
        <text>a sphingomyelin + H2O = phosphocholine + an N-acylsphing-4-enine + H(+)</text>
        <dbReference type="Rhea" id="RHEA:19253"/>
        <dbReference type="ChEBI" id="CHEBI:15377"/>
        <dbReference type="ChEBI" id="CHEBI:15378"/>
        <dbReference type="ChEBI" id="CHEBI:17636"/>
        <dbReference type="ChEBI" id="CHEBI:52639"/>
        <dbReference type="ChEBI" id="CHEBI:295975"/>
        <dbReference type="EC" id="3.1.4.12"/>
    </reaction>
    <physiologicalReaction direction="left-to-right" evidence="11">
        <dbReference type="Rhea" id="RHEA:19254"/>
    </physiologicalReaction>
</comment>
<keyword evidence="7 13" id="KW-0862">Zinc</keyword>
<dbReference type="PROSITE" id="PS50015">
    <property type="entry name" value="SAP_B"/>
    <property type="match status" value="1"/>
</dbReference>
<proteinExistence type="inferred from homology"/>
<evidence type="ECO:0000256" key="5">
    <source>
        <dbReference type="ARBA" id="ARBA00022729"/>
    </source>
</evidence>
<dbReference type="InterPro" id="IPR004843">
    <property type="entry name" value="Calcineurin-like_PHP"/>
</dbReference>
<dbReference type="GO" id="GO:0061750">
    <property type="term" value="F:acid sphingomyelin phosphodiesterase activity"/>
    <property type="evidence" value="ECO:0007669"/>
    <property type="project" value="TreeGrafter"/>
</dbReference>
<feature type="binding site" evidence="13">
    <location>
        <position position="180"/>
    </location>
    <ligand>
        <name>Zn(2+)</name>
        <dbReference type="ChEBI" id="CHEBI:29105"/>
        <label>1</label>
    </ligand>
</feature>
<comment type="similarity">
    <text evidence="2 12">Belongs to the acid sphingomyelinase family.</text>
</comment>
<dbReference type="GO" id="GO:0046513">
    <property type="term" value="P:ceramide biosynthetic process"/>
    <property type="evidence" value="ECO:0007669"/>
    <property type="project" value="TreeGrafter"/>
</dbReference>
<name>A0A914CC62_9BILA</name>
<keyword evidence="3" id="KW-0964">Secreted</keyword>
<feature type="disulfide bond" evidence="14">
    <location>
        <begin position="377"/>
        <end position="425"/>
    </location>
</feature>
<dbReference type="PROSITE" id="PS51257">
    <property type="entry name" value="PROKAR_LIPOPROTEIN"/>
    <property type="match status" value="1"/>
</dbReference>
<dbReference type="GO" id="GO:0046872">
    <property type="term" value="F:metal ion binding"/>
    <property type="evidence" value="ECO:0007669"/>
    <property type="project" value="UniProtKB-KW"/>
</dbReference>
<feature type="domain" description="Saposin B-type" evidence="16">
    <location>
        <begin position="58"/>
        <end position="141"/>
    </location>
</feature>
<evidence type="ECO:0000256" key="6">
    <source>
        <dbReference type="ARBA" id="ARBA00022801"/>
    </source>
</evidence>
<evidence type="ECO:0000256" key="13">
    <source>
        <dbReference type="PIRSR" id="PIRSR000948-1"/>
    </source>
</evidence>
<dbReference type="Pfam" id="PF05184">
    <property type="entry name" value="SapB_1"/>
    <property type="match status" value="1"/>
</dbReference>
<evidence type="ECO:0000256" key="3">
    <source>
        <dbReference type="ARBA" id="ARBA00022525"/>
    </source>
</evidence>
<dbReference type="InterPro" id="IPR011001">
    <property type="entry name" value="Saposin-like"/>
</dbReference>
<dbReference type="AlphaFoldDB" id="A0A914CC62"/>
<sequence>MGQKILASFILIFLAISCINSSPISKRTRKSTKPTKPVDMAAILKQLSSLTSSKGQQADAFCDTCTNFVTGLRNLISQNTTEDKIDTFVTNFCMDLKIIQNYTCHEIVVEYGSELYFVIERAITTPSELCGLFDASCGNPVNLYNEPWSISLPPKTVNTTSPWPAPQNPPSTLKVLHLSDIHIDRWYVEGSEADCNSDVLLKEYALCCRDYTNDGDTTMRKSKDSVKTPAGHWGAPYTCDIPYRTFEHAMKHISQTHTDLDYIIITGDMASHAVWDYSKDTHTDNINNITATLLQYFPKTPVFQAIGNHEGVPMDAMAPHTMEDYDTRGPAWLYELISKDWLNWLPYSAEEGIQYRASYSIRPFPGLKFISLNTVYCSHFNFYLYINETDPDYTMQWLVSELLDSELKGEKVHIASHIPPGSSYCMTAWTQNLYKVVDRFQDTIAGQFFGHTHNDHFQVYFEDEDPTKKPFQFNFISPSLTTYSYLFPSYRIYTIDGNYTGSTYTVLETETYYANLTEANMSGNEPNYTLEYKLPADYNMPDLSPSSWADLINRMKTDDALFTKFHTYYNRMPTPCDTKCKIGFLCEARQAEVGKHDIFCADLQNITSS</sequence>
<evidence type="ECO:0000256" key="1">
    <source>
        <dbReference type="ARBA" id="ARBA00004613"/>
    </source>
</evidence>
<feature type="disulfide bond" evidence="14">
    <location>
        <begin position="576"/>
        <end position="580"/>
    </location>
</feature>
<dbReference type="InterPro" id="IPR008139">
    <property type="entry name" value="SaposinB_dom"/>
</dbReference>
<comment type="cofactor">
    <cofactor evidence="13">
        <name>Zn(2+)</name>
        <dbReference type="ChEBI" id="CHEBI:29105"/>
    </cofactor>
    <text evidence="13">Binds 2 Zn(2+) ions per subunit.</text>
</comment>
<feature type="binding site" evidence="13">
    <location>
        <position position="417"/>
    </location>
    <ligand>
        <name>Zn(2+)</name>
        <dbReference type="ChEBI" id="CHEBI:29105"/>
        <label>2</label>
    </ligand>
</feature>
<feature type="binding site" evidence="13">
    <location>
        <position position="453"/>
    </location>
    <ligand>
        <name>Zn(2+)</name>
        <dbReference type="ChEBI" id="CHEBI:29105"/>
        <label>1</label>
    </ligand>
</feature>
<dbReference type="CDD" id="cd00842">
    <property type="entry name" value="MPP_ASMase"/>
    <property type="match status" value="1"/>
</dbReference>
<keyword evidence="9" id="KW-0325">Glycoprotein</keyword>
<dbReference type="InterPro" id="IPR029052">
    <property type="entry name" value="Metallo-depent_PP-like"/>
</dbReference>
<feature type="binding site" evidence="13">
    <location>
        <position position="268"/>
    </location>
    <ligand>
        <name>Zn(2+)</name>
        <dbReference type="ChEBI" id="CHEBI:29105"/>
        <label>1</label>
    </ligand>
</feature>
<feature type="binding site" evidence="13">
    <location>
        <position position="268"/>
    </location>
    <ligand>
        <name>Zn(2+)</name>
        <dbReference type="ChEBI" id="CHEBI:29105"/>
        <label>2</label>
    </ligand>
</feature>
<evidence type="ECO:0000256" key="4">
    <source>
        <dbReference type="ARBA" id="ARBA00022723"/>
    </source>
</evidence>
<keyword evidence="5 15" id="KW-0732">Signal</keyword>
<feature type="binding site" evidence="13">
    <location>
        <position position="451"/>
    </location>
    <ligand>
        <name>Zn(2+)</name>
        <dbReference type="ChEBI" id="CHEBI:29105"/>
        <label>2</label>
    </ligand>
</feature>
<feature type="signal peptide" evidence="15">
    <location>
        <begin position="1"/>
        <end position="21"/>
    </location>
</feature>
<keyword evidence="4 13" id="KW-0479">Metal-binding</keyword>
<dbReference type="InterPro" id="IPR045473">
    <property type="entry name" value="ASM_C"/>
</dbReference>
<dbReference type="GO" id="GO:0006685">
    <property type="term" value="P:sphingomyelin catabolic process"/>
    <property type="evidence" value="ECO:0007669"/>
    <property type="project" value="UniProtKB-UniRule"/>
</dbReference>
<evidence type="ECO:0000256" key="10">
    <source>
        <dbReference type="ARBA" id="ARBA00023295"/>
    </source>
</evidence>
<feature type="disulfide bond" evidence="14">
    <location>
        <begin position="65"/>
        <end position="130"/>
    </location>
</feature>
<evidence type="ECO:0000256" key="2">
    <source>
        <dbReference type="ARBA" id="ARBA00008234"/>
    </source>
</evidence>
<dbReference type="PANTHER" id="PTHR10340:SF54">
    <property type="entry name" value="SPHINGOMYELIN PHOSPHODIESTERASE 2"/>
    <property type="match status" value="1"/>
</dbReference>
<dbReference type="PANTHER" id="PTHR10340">
    <property type="entry name" value="SPHINGOMYELIN PHOSPHODIESTERASE"/>
    <property type="match status" value="1"/>
</dbReference>
<evidence type="ECO:0000313" key="17">
    <source>
        <dbReference type="Proteomes" id="UP000887540"/>
    </source>
</evidence>
<keyword evidence="17" id="KW-1185">Reference proteome</keyword>
<reference evidence="18" key="1">
    <citation type="submission" date="2022-11" db="UniProtKB">
        <authorList>
            <consortium name="WormBaseParasite"/>
        </authorList>
    </citation>
    <scope>IDENTIFICATION</scope>
</reference>
<dbReference type="EC" id="3.1.4.12" evidence="12"/>
<evidence type="ECO:0000259" key="16">
    <source>
        <dbReference type="PROSITE" id="PS50015"/>
    </source>
</evidence>
<dbReference type="GO" id="GO:0005764">
    <property type="term" value="C:lysosome"/>
    <property type="evidence" value="ECO:0007669"/>
    <property type="project" value="TreeGrafter"/>
</dbReference>
<feature type="disulfide bond" evidence="14">
    <location>
        <begin position="195"/>
        <end position="207"/>
    </location>
</feature>
<dbReference type="InterPro" id="IPR041805">
    <property type="entry name" value="ASMase/PPN1_MPP"/>
</dbReference>
<feature type="disulfide bond" evidence="14">
    <location>
        <begin position="208"/>
        <end position="239"/>
    </location>
</feature>
<dbReference type="InterPro" id="IPR007856">
    <property type="entry name" value="SapB_1"/>
</dbReference>
<feature type="disulfide bond" evidence="14">
    <location>
        <begin position="586"/>
        <end position="600"/>
    </location>
</feature>
<feature type="disulfide bond" evidence="14">
    <location>
        <begin position="62"/>
        <end position="137"/>
    </location>
</feature>
<keyword evidence="8 14" id="KW-1015">Disulfide bond</keyword>
<dbReference type="Pfam" id="PF00149">
    <property type="entry name" value="Metallophos"/>
    <property type="match status" value="1"/>
</dbReference>
<dbReference type="Pfam" id="PF19272">
    <property type="entry name" value="ASMase_C"/>
    <property type="match status" value="1"/>
</dbReference>
<evidence type="ECO:0000256" key="12">
    <source>
        <dbReference type="PIRNR" id="PIRNR000948"/>
    </source>
</evidence>
<dbReference type="GO" id="GO:0016798">
    <property type="term" value="F:hydrolase activity, acting on glycosyl bonds"/>
    <property type="evidence" value="ECO:0007669"/>
    <property type="project" value="UniProtKB-KW"/>
</dbReference>
<dbReference type="SUPFAM" id="SSF56300">
    <property type="entry name" value="Metallo-dependent phosphatases"/>
    <property type="match status" value="1"/>
</dbReference>
<keyword evidence="6 12" id="KW-0378">Hydrolase</keyword>
<dbReference type="Gene3D" id="1.10.225.10">
    <property type="entry name" value="Saposin-like"/>
    <property type="match status" value="1"/>
</dbReference>
<comment type="function">
    <text evidence="12">Converts sphingomyelin to ceramide.</text>
</comment>
<dbReference type="InterPro" id="IPR011160">
    <property type="entry name" value="Sphingomy_PDE"/>
</dbReference>
<evidence type="ECO:0000256" key="8">
    <source>
        <dbReference type="ARBA" id="ARBA00023157"/>
    </source>
</evidence>
<feature type="binding site" evidence="13">
    <location>
        <position position="182"/>
    </location>
    <ligand>
        <name>Zn(2+)</name>
        <dbReference type="ChEBI" id="CHEBI:29105"/>
        <label>1</label>
    </ligand>
</feature>